<dbReference type="Proteomes" id="UP000008983">
    <property type="component" value="Unassembled WGS sequence"/>
</dbReference>
<protein>
    <submittedName>
        <fullName evidence="1">Uncharacterized protein</fullName>
    </submittedName>
</protein>
<evidence type="ECO:0000313" key="1">
    <source>
        <dbReference type="EMBL" id="EGR28625.1"/>
    </source>
</evidence>
<reference evidence="1 2" key="1">
    <citation type="submission" date="2011-07" db="EMBL/GenBank/DDBJ databases">
        <authorList>
            <person name="Coyne R."/>
            <person name="Brami D."/>
            <person name="Johnson J."/>
            <person name="Hostetler J."/>
            <person name="Hannick L."/>
            <person name="Clark T."/>
            <person name="Cassidy-Hanley D."/>
            <person name="Inman J."/>
        </authorList>
    </citation>
    <scope>NUCLEOTIDE SEQUENCE [LARGE SCALE GENOMIC DNA]</scope>
    <source>
        <strain evidence="1 2">G5</strain>
    </source>
</reference>
<dbReference type="InParanoid" id="G0R1N1"/>
<sequence>MFFKKQINSYNDQSPITTNSNFLKKQQQSNIMASGFRDTLVNIQKYIFKLKKQRIKNLKANQQINQYSNNYNINKANRKINNIRSKLTIKKTNQKSKKSSLLYPKNIKMKQTNKQMLIQKESKENTKLIILHMDIVIKGKNIKENYMVGVFFGGLMEKYMRENFSKENIMDQESITGLQVLNITEILKMEKFKDQEQDFIKMEIFILENG</sequence>
<accession>G0R1N1</accession>
<keyword evidence="2" id="KW-1185">Reference proteome</keyword>
<dbReference type="EMBL" id="GL984224">
    <property type="protein sequence ID" value="EGR28625.1"/>
    <property type="molecule type" value="Genomic_DNA"/>
</dbReference>
<gene>
    <name evidence="1" type="ORF">IMG5_171610</name>
</gene>
<dbReference type="AlphaFoldDB" id="G0R1N1"/>
<evidence type="ECO:0000313" key="2">
    <source>
        <dbReference type="Proteomes" id="UP000008983"/>
    </source>
</evidence>
<organism evidence="1 2">
    <name type="scientific">Ichthyophthirius multifiliis</name>
    <name type="common">White spot disease agent</name>
    <name type="synonym">Ich</name>
    <dbReference type="NCBI Taxonomy" id="5932"/>
    <lineage>
        <taxon>Eukaryota</taxon>
        <taxon>Sar</taxon>
        <taxon>Alveolata</taxon>
        <taxon>Ciliophora</taxon>
        <taxon>Intramacronucleata</taxon>
        <taxon>Oligohymenophorea</taxon>
        <taxon>Hymenostomatida</taxon>
        <taxon>Ophryoglenina</taxon>
        <taxon>Ichthyophthirius</taxon>
    </lineage>
</organism>
<name>G0R1N1_ICHMU</name>
<dbReference type="RefSeq" id="XP_004029861.1">
    <property type="nucleotide sequence ID" value="XM_004029813.1"/>
</dbReference>
<proteinExistence type="predicted"/>
<dbReference type="GeneID" id="14904706"/>